<protein>
    <submittedName>
        <fullName evidence="4">Putative repeat protein (TIGR01451 family)/gliding motility-associated-like protein</fullName>
    </submittedName>
</protein>
<dbReference type="NCBIfam" id="TIGR01451">
    <property type="entry name" value="B_ant_repeat"/>
    <property type="match status" value="6"/>
</dbReference>
<dbReference type="InterPro" id="IPR002126">
    <property type="entry name" value="Cadherin-like_dom"/>
</dbReference>
<feature type="transmembrane region" description="Helical" evidence="2">
    <location>
        <begin position="21"/>
        <end position="38"/>
    </location>
</feature>
<dbReference type="PANTHER" id="PTHR34819:SF3">
    <property type="entry name" value="CELL SURFACE PROTEIN"/>
    <property type="match status" value="1"/>
</dbReference>
<dbReference type="Pfam" id="PF24346">
    <property type="entry name" value="DUF7507"/>
    <property type="match status" value="7"/>
</dbReference>
<dbReference type="Proteomes" id="UP000295390">
    <property type="component" value="Unassembled WGS sequence"/>
</dbReference>
<evidence type="ECO:0000313" key="5">
    <source>
        <dbReference type="Proteomes" id="UP000295390"/>
    </source>
</evidence>
<feature type="domain" description="Cadherin" evidence="3">
    <location>
        <begin position="1440"/>
        <end position="1555"/>
    </location>
</feature>
<dbReference type="OrthoDB" id="599464at2"/>
<dbReference type="GO" id="GO:0016020">
    <property type="term" value="C:membrane"/>
    <property type="evidence" value="ECO:0007669"/>
    <property type="project" value="InterPro"/>
</dbReference>
<proteinExistence type="predicted"/>
<feature type="compositionally biased region" description="Acidic residues" evidence="1">
    <location>
        <begin position="2055"/>
        <end position="2075"/>
    </location>
</feature>
<dbReference type="InterPro" id="IPR025667">
    <property type="entry name" value="SprB_repeat"/>
</dbReference>
<feature type="region of interest" description="Disordered" evidence="1">
    <location>
        <begin position="1660"/>
        <end position="1685"/>
    </location>
</feature>
<evidence type="ECO:0000259" key="3">
    <source>
        <dbReference type="PROSITE" id="PS50268"/>
    </source>
</evidence>
<organism evidence="4 5">
    <name type="scientific">Tenacibaculum caenipelagi</name>
    <dbReference type="NCBI Taxonomy" id="1325435"/>
    <lineage>
        <taxon>Bacteria</taxon>
        <taxon>Pseudomonadati</taxon>
        <taxon>Bacteroidota</taxon>
        <taxon>Flavobacteriia</taxon>
        <taxon>Flavobacteriales</taxon>
        <taxon>Flavobacteriaceae</taxon>
        <taxon>Tenacibaculum</taxon>
    </lineage>
</organism>
<evidence type="ECO:0000256" key="1">
    <source>
        <dbReference type="SAM" id="MobiDB-lite"/>
    </source>
</evidence>
<dbReference type="Pfam" id="PF13585">
    <property type="entry name" value="CHU_C"/>
    <property type="match status" value="1"/>
</dbReference>
<dbReference type="InterPro" id="IPR047589">
    <property type="entry name" value="DUF11_rpt"/>
</dbReference>
<keyword evidence="2" id="KW-0812">Transmembrane</keyword>
<evidence type="ECO:0000313" key="4">
    <source>
        <dbReference type="EMBL" id="TDQ24045.1"/>
    </source>
</evidence>
<dbReference type="PROSITE" id="PS50268">
    <property type="entry name" value="CADHERIN_2"/>
    <property type="match status" value="1"/>
</dbReference>
<dbReference type="GO" id="GO:0005509">
    <property type="term" value="F:calcium ion binding"/>
    <property type="evidence" value="ECO:0007669"/>
    <property type="project" value="InterPro"/>
</dbReference>
<keyword evidence="5" id="KW-1185">Reference proteome</keyword>
<dbReference type="RefSeq" id="WP_133537370.1">
    <property type="nucleotide sequence ID" value="NZ_SNYH01000005.1"/>
</dbReference>
<dbReference type="Pfam" id="PF13573">
    <property type="entry name" value="SprB"/>
    <property type="match status" value="1"/>
</dbReference>
<dbReference type="GO" id="GO:0007156">
    <property type="term" value="P:homophilic cell adhesion via plasma membrane adhesion molecules"/>
    <property type="evidence" value="ECO:0007669"/>
    <property type="project" value="InterPro"/>
</dbReference>
<feature type="region of interest" description="Disordered" evidence="1">
    <location>
        <begin position="2046"/>
        <end position="2075"/>
    </location>
</feature>
<evidence type="ECO:0000256" key="2">
    <source>
        <dbReference type="SAM" id="Phobius"/>
    </source>
</evidence>
<sequence length="2187" mass="231195">MNKITHVYLICKKFDRHIKSILFASFFLFFNLLTYANSPISGNNNYTAPITVPCNTDDPVAVISSGFTDLTITENTSGLCVLGCGITNSGNIIDSNSANYATVTTLIGLGVTHTLTVTDNTSGEYFSSGGFAGFLIENSSVSQVDLLNSIVIRTYLDGVEQETSISNSLITPDSSLLNSDQYYVGFYTTQDYDTIEISLTSLAGVLSSTNVYYAVTNNFCTGPALKANTPTTLTKTDFPARIVDEHTGMGGILNLGRVNNTNSAIDSDSNTYASIDFTLGVAATGSIAIKDELTNYLAQTYVGFDIENASILNLDLIEGVTITTYLDGVSQESRSGSSELLSVDSGLLFTGTERSLIGFVTTLPFDEVQLTIEQTLSLDLGSTRVYNLVLEVFSEGALECDTATLLNNPSHPVIINSTNTGVEGVVCAACEIDNATNVINESTTDYASINVAAGVANTASISVENVLNIYPAGSSAGFVIRDTNDLLKLNLLNSLTVTTYLNGTVQESQSGNGLLALEALGLINITPSSTDGFYLVGFSTTLEYDQIRLTVNALAAVINSIEVYGSYVDASIQINGNAINETAIGASNGSLTVTVSGGTPPYTYLWSPNGETSNTISGLSPGTYSVKVTDSLGCEATSEYIIYTDGVQYPVPCNTENPIAVTNSGFTDLTITENTSGLCVAGCSITGSNNIIDSDSSNYATVNTLVGLGVTHTLTVTDNTVGEFFEAGGYAGFLIENASIVQADLLNAISITTYLDGVQQETNAGTSLAPIDSSLLGGDAFYVGFYTTMDYDAIEIAISSLAGIASTTNIYHAVTNRFCVGPELACNTATQLTKPDFPIRIVDEHTGTGGILTLGNVSNTNNTIDSNLNNYATINLLAGVAGVASIAYKDEVTNYTANSFAGFDIENTTILNTELFDALTISTYLDGVLVESKTGTTELLPIDSGLLLTGSESVRVGFITTAPFDEVQLSLTQTLSLDLGSTRVYGMVLESFCPSTINCDEPYVLSNPSDSVIINNENTGTDGVACIACEVDNAINVISEDNSDYALINIVTGTSGSGSISIQDVLVDYPAGTQAGFVIRDTNDLLQADLLNTLTITTYLDGVQQEQQTSNNILALDALGLNIIPTNTDGFYAVAFTTTSSFDEIQLTVTSLVAAINSIEVYGGYLDTTGTTFCQVAGIALLKQGVFNDLDSDGCTDVGETITYTYTVTNTGNVSIINIELIDPLSPTPLTLVSGDADGDNELDVDETWIYTLNYVITQDDIDTGSVTGQATVTGISTGGTNVSDLSDDNNILEDDPTVINLCQTEDIALIKQGTINDENGDGCSDAGESITFVLSVINTGNTTLNSVVVTDPLLTVAYSSGDTDTDNELDVDEIWVYTGTYSVTPLDITNNLVQNQATVQASTVSGGTVSDQSDDNSVLEDDTTTIGLCQNPDIAVIKTASHNDTNSGGCTNVGETLTYTMTVTNQGNTSLTNVTLNDPLLGGAVPLSSGDVNTNNVLDVGEIWIYTANYSLTQDDIDAGTVINQATGSGESSLGVVVTDLSDNNSILEDDPTQTSLCQSAGIAVIKTSTFNDEDTDGCSDVGETITYSFTVTNTGNTSITNVVLNDPMLGGTIALASGDMDSDNELDPSETWNYTTNYSITQADIDTGSVSNQAIVTGTSANGTDVSDLSDDNSPTENDQTQTTLCQSPGIALIKTGTFNDQDTDGCSDVGETITYTFTVTNTGNTVLINTILNDPLLGGAIALDSGDTDSDSQLDVGETWIYTANYTLTQNDIDTGSISNQATVNGESNLGVTVSDLSDDSSTLEDDPTQTSLCQSNGIALIKTGTFNDEDTDGCSDAGETITYTFTVTNTGNTNITNVVLNDPMLGGTIALVSGDINNNNQLDINETWNYTSNYSITLADINAGLITNQATITGVSINGTNVSDLSDDNSTLEDNPTQTNLCNPYAISLEKISTFNDTDGNGYADMGETISYTFIVYNTGSAPLYNITLHDNLPGIIINGGPISQLLPGEVDSTTFTATHTITQQDISNESVTNQAIVTAEDPLGNPVTDTSDDPENLDNIDPNNDGEPDDPTITDLPIEDIEFEIFNAISPDEDGENDFFRINGIEEYPNNNLKIFNRWGVLVYETDAYGINGKVFKGESQGRATINKDQKLPTGTYFYILTRWVADQESMINKGYLYLKRN</sequence>
<dbReference type="InterPro" id="IPR055354">
    <property type="entry name" value="DUF7507"/>
</dbReference>
<dbReference type="PANTHER" id="PTHR34819">
    <property type="entry name" value="LARGE CYSTEINE-RICH PERIPLASMIC PROTEIN OMCB"/>
    <property type="match status" value="1"/>
</dbReference>
<gene>
    <name evidence="4" type="ORF">DFQ07_2588</name>
</gene>
<comment type="caution">
    <text evidence="4">The sequence shown here is derived from an EMBL/GenBank/DDBJ whole genome shotgun (WGS) entry which is preliminary data.</text>
</comment>
<keyword evidence="2" id="KW-0472">Membrane</keyword>
<dbReference type="InterPro" id="IPR051172">
    <property type="entry name" value="Chlamydia_OmcB"/>
</dbReference>
<keyword evidence="2" id="KW-1133">Transmembrane helix</keyword>
<dbReference type="Gene3D" id="2.60.40.740">
    <property type="match status" value="1"/>
</dbReference>
<reference evidence="4 5" key="1">
    <citation type="submission" date="2019-03" db="EMBL/GenBank/DDBJ databases">
        <title>Genomic Encyclopedia of Type Strains, Phase III (KMG-III): the genomes of soil and plant-associated and newly described type strains.</title>
        <authorList>
            <person name="Whitman W."/>
        </authorList>
    </citation>
    <scope>NUCLEOTIDE SEQUENCE [LARGE SCALE GENOMIC DNA]</scope>
    <source>
        <strain evidence="4 5">CECT 8283</strain>
    </source>
</reference>
<accession>A0A4V3D2W8</accession>
<dbReference type="EMBL" id="SNYH01000005">
    <property type="protein sequence ID" value="TDQ24045.1"/>
    <property type="molecule type" value="Genomic_DNA"/>
</dbReference>
<name>A0A4V3D2W8_9FLAO</name>